<reference evidence="2" key="2">
    <citation type="submission" date="2020-09" db="EMBL/GenBank/DDBJ databases">
        <authorList>
            <person name="Sun Q."/>
            <person name="Zhou Y."/>
        </authorList>
    </citation>
    <scope>NUCLEOTIDE SEQUENCE</scope>
    <source>
        <strain evidence="2">CGMCC 1.8984</strain>
    </source>
</reference>
<dbReference type="Gene3D" id="3.40.190.10">
    <property type="entry name" value="Periplasmic binding protein-like II"/>
    <property type="match status" value="1"/>
</dbReference>
<dbReference type="InterPro" id="IPR024266">
    <property type="entry name" value="DUF3806"/>
</dbReference>
<dbReference type="RefSeq" id="WP_229662269.1">
    <property type="nucleotide sequence ID" value="NZ_BAABFW010000085.1"/>
</dbReference>
<accession>A0A917USK6</accession>
<dbReference type="Pfam" id="PF12713">
    <property type="entry name" value="DUF3806"/>
    <property type="match status" value="1"/>
</dbReference>
<sequence length="263" mass="28743">MLAQSAAARDAVVQATRQLSGELRVGAEQCLGVVDVPSLLERFRRRHPLVDIHFAQCGSHDACTAGTAAPGCADGSGHTSAPVRGAGAGLGWRESAPPTGENVRVGILSKRSADGASSRLPRLRDIGDPEREWIAAHTEIVTRTGADLDDVHQIRAFYDQAAARWRRINPPERSDPRVLINAIGTALGEHLVRSTPLSWMLADDDHGTELAVFEPRHKTLLYPVKLVAERWLAEQPGEFLTATTEQVVARFSRGRRRHPREAR</sequence>
<dbReference type="EMBL" id="BMMD01000011">
    <property type="protein sequence ID" value="GGJ82846.1"/>
    <property type="molecule type" value="Genomic_DNA"/>
</dbReference>
<evidence type="ECO:0000259" key="1">
    <source>
        <dbReference type="Pfam" id="PF12713"/>
    </source>
</evidence>
<reference evidence="2" key="1">
    <citation type="journal article" date="2014" name="Int. J. Syst. Evol. Microbiol.">
        <title>Complete genome sequence of Corynebacterium casei LMG S-19264T (=DSM 44701T), isolated from a smear-ripened cheese.</title>
        <authorList>
            <consortium name="US DOE Joint Genome Institute (JGI-PGF)"/>
            <person name="Walter F."/>
            <person name="Albersmeier A."/>
            <person name="Kalinowski J."/>
            <person name="Ruckert C."/>
        </authorList>
    </citation>
    <scope>NUCLEOTIDE SEQUENCE</scope>
    <source>
        <strain evidence="2">CGMCC 1.8984</strain>
    </source>
</reference>
<evidence type="ECO:0000313" key="3">
    <source>
        <dbReference type="Proteomes" id="UP000636956"/>
    </source>
</evidence>
<dbReference type="SUPFAM" id="SSF53850">
    <property type="entry name" value="Periplasmic binding protein-like II"/>
    <property type="match status" value="1"/>
</dbReference>
<proteinExistence type="predicted"/>
<keyword evidence="3" id="KW-1185">Reference proteome</keyword>
<dbReference type="AlphaFoldDB" id="A0A917USK6"/>
<gene>
    <name evidence="2" type="ORF">GCM10011372_21410</name>
</gene>
<organism evidence="2 3">
    <name type="scientific">Agromyces bauzanensis</name>
    <dbReference type="NCBI Taxonomy" id="1308924"/>
    <lineage>
        <taxon>Bacteria</taxon>
        <taxon>Bacillati</taxon>
        <taxon>Actinomycetota</taxon>
        <taxon>Actinomycetes</taxon>
        <taxon>Micrococcales</taxon>
        <taxon>Microbacteriaceae</taxon>
        <taxon>Agromyces</taxon>
    </lineage>
</organism>
<comment type="caution">
    <text evidence="2">The sequence shown here is derived from an EMBL/GenBank/DDBJ whole genome shotgun (WGS) entry which is preliminary data.</text>
</comment>
<evidence type="ECO:0000313" key="2">
    <source>
        <dbReference type="EMBL" id="GGJ82846.1"/>
    </source>
</evidence>
<protein>
    <recommendedName>
        <fullName evidence="1">DUF3806 domain-containing protein</fullName>
    </recommendedName>
</protein>
<dbReference type="Proteomes" id="UP000636956">
    <property type="component" value="Unassembled WGS sequence"/>
</dbReference>
<name>A0A917USK6_9MICO</name>
<feature type="domain" description="DUF3806" evidence="1">
    <location>
        <begin position="169"/>
        <end position="238"/>
    </location>
</feature>